<comment type="caution">
    <text evidence="1">The sequence shown here is derived from an EMBL/GenBank/DDBJ whole genome shotgun (WGS) entry which is preliminary data.</text>
</comment>
<proteinExistence type="predicted"/>
<accession>U5DN23</accession>
<gene>
    <name evidence="1" type="ORF">KR51_00011810</name>
</gene>
<organism evidence="1 2">
    <name type="scientific">Rubidibacter lacunae KORDI 51-2</name>
    <dbReference type="NCBI Taxonomy" id="582515"/>
    <lineage>
        <taxon>Bacteria</taxon>
        <taxon>Bacillati</taxon>
        <taxon>Cyanobacteriota</taxon>
        <taxon>Cyanophyceae</taxon>
        <taxon>Oscillatoriophycideae</taxon>
        <taxon>Chroococcales</taxon>
        <taxon>Aphanothecaceae</taxon>
        <taxon>Rubidibacter</taxon>
    </lineage>
</organism>
<dbReference type="Proteomes" id="UP000016960">
    <property type="component" value="Unassembled WGS sequence"/>
</dbReference>
<dbReference type="InParanoid" id="U5DN23"/>
<name>U5DN23_9CHRO</name>
<evidence type="ECO:0000313" key="2">
    <source>
        <dbReference type="Proteomes" id="UP000016960"/>
    </source>
</evidence>
<evidence type="ECO:0000313" key="1">
    <source>
        <dbReference type="EMBL" id="ERN42252.1"/>
    </source>
</evidence>
<dbReference type="AlphaFoldDB" id="U5DN23"/>
<dbReference type="EMBL" id="ASSJ01000030">
    <property type="protein sequence ID" value="ERN42252.1"/>
    <property type="molecule type" value="Genomic_DNA"/>
</dbReference>
<reference evidence="1 2" key="1">
    <citation type="submission" date="2013-05" db="EMBL/GenBank/DDBJ databases">
        <title>Draft genome sequence of Rubidibacter lacunae KORDI 51-2.</title>
        <authorList>
            <person name="Choi D.H."/>
            <person name="Noh J.H."/>
            <person name="Kwon K.-K."/>
            <person name="Lee J.-H."/>
            <person name="Ryu J.-Y."/>
        </authorList>
    </citation>
    <scope>NUCLEOTIDE SEQUENCE [LARGE SCALE GENOMIC DNA]</scope>
    <source>
        <strain evidence="1 2">KORDI 51-2</strain>
    </source>
</reference>
<keyword evidence="2" id="KW-1185">Reference proteome</keyword>
<sequence length="60" mass="6874">MHQRSRLRSANMQHELISVRVALSVLMESPTIALPIEIFYIDAFQIAILYQIPRTSCMVA</sequence>
<protein>
    <submittedName>
        <fullName evidence="1">Uncharacterized protein</fullName>
    </submittedName>
</protein>